<dbReference type="Pfam" id="PF17884">
    <property type="entry name" value="DUF5591"/>
    <property type="match status" value="1"/>
</dbReference>
<comment type="caution">
    <text evidence="4">The sequence shown here is derived from an EMBL/GenBank/DDBJ whole genome shotgun (WGS) entry which is preliminary data.</text>
</comment>
<dbReference type="GO" id="GO:0016757">
    <property type="term" value="F:glycosyltransferase activity"/>
    <property type="evidence" value="ECO:0007669"/>
    <property type="project" value="UniProtKB-KW"/>
</dbReference>
<dbReference type="AlphaFoldDB" id="A0A1V6N5G0"/>
<reference evidence="4 5" key="1">
    <citation type="submission" date="2014-12" db="EMBL/GenBank/DDBJ databases">
        <title>Genome sequence of Methanobrevibacter arboriphilicus DH1, DSM1125.</title>
        <authorList>
            <person name="Poehlein A."/>
            <person name="Thauer R.K."/>
            <person name="Seedorf H."/>
            <person name="Daniel R."/>
        </authorList>
    </citation>
    <scope>NUCLEOTIDE SEQUENCE [LARGE SCALE GENOMIC DNA]</scope>
    <source>
        <strain evidence="4 5">DH1</strain>
    </source>
</reference>
<sequence length="302" mass="34348">MKVICSSEESLYRPEVHRWRERMELMNPIGEVVVILPCSMKKPYSNSKSHQKFRRATKGYQEVILTSPFGICPREMENTFPINSYDVTVSGDWSFEEKKLAGELLKDYVKDKNVIANVSGGYEEVCKEYLEDVIYTAKEGRPTSNDSIYNLRTELKNYKKVKGRDRLINELRSIAIYQFGADGKNFISDNTIAKGMYHRRIFTESKQIALLNKDTGFYSLRLPGGELLHDLGINIIEIDFELKTNTLFSPGIEKADNNIIPNDEVVIIKDDEVVGVGKAVLTGKEMEESGNGVAVKVKDRKK</sequence>
<evidence type="ECO:0000256" key="1">
    <source>
        <dbReference type="ARBA" id="ARBA00008906"/>
    </source>
</evidence>
<accession>A0A1V6N5G0</accession>
<dbReference type="Proteomes" id="UP000191661">
    <property type="component" value="Unassembled WGS sequence"/>
</dbReference>
<dbReference type="RefSeq" id="WP_080459339.1">
    <property type="nucleotide sequence ID" value="NZ_JXMW01000001.1"/>
</dbReference>
<keyword evidence="4" id="KW-0808">Transferase</keyword>
<dbReference type="InterPro" id="IPR038250">
    <property type="entry name" value="TGT_C2_sf"/>
</dbReference>
<proteinExistence type="inferred from homology"/>
<dbReference type="InterPro" id="IPR004521">
    <property type="entry name" value="Uncharacterised_CHP00451"/>
</dbReference>
<feature type="domain" description="PUA" evidence="3">
    <location>
        <begin position="234"/>
        <end position="302"/>
    </location>
</feature>
<dbReference type="InterPro" id="IPR029402">
    <property type="entry name" value="TGT_C2"/>
</dbReference>
<dbReference type="InterPro" id="IPR015947">
    <property type="entry name" value="PUA-like_sf"/>
</dbReference>
<dbReference type="GO" id="GO:0008033">
    <property type="term" value="P:tRNA processing"/>
    <property type="evidence" value="ECO:0007669"/>
    <property type="project" value="UniProtKB-KW"/>
</dbReference>
<dbReference type="SUPFAM" id="SSF88802">
    <property type="entry name" value="Pre-PUA domain"/>
    <property type="match status" value="1"/>
</dbReference>
<dbReference type="PROSITE" id="PS50890">
    <property type="entry name" value="PUA"/>
    <property type="match status" value="1"/>
</dbReference>
<dbReference type="SMART" id="SM00359">
    <property type="entry name" value="PUA"/>
    <property type="match status" value="1"/>
</dbReference>
<dbReference type="Pfam" id="PF14810">
    <property type="entry name" value="TGT_C2"/>
    <property type="match status" value="1"/>
</dbReference>
<keyword evidence="4" id="KW-0328">Glycosyltransferase</keyword>
<keyword evidence="2" id="KW-0819">tRNA processing</keyword>
<keyword evidence="5" id="KW-1185">Reference proteome</keyword>
<evidence type="ECO:0000313" key="5">
    <source>
        <dbReference type="Proteomes" id="UP000191661"/>
    </source>
</evidence>
<dbReference type="InterPro" id="IPR002478">
    <property type="entry name" value="PUA"/>
</dbReference>
<dbReference type="InterPro" id="IPR040777">
    <property type="entry name" value="DUF5591"/>
</dbReference>
<evidence type="ECO:0000313" key="4">
    <source>
        <dbReference type="EMBL" id="OQD59706.1"/>
    </source>
</evidence>
<evidence type="ECO:0000259" key="3">
    <source>
        <dbReference type="SMART" id="SM00359"/>
    </source>
</evidence>
<name>A0A1V6N5G0_METAZ</name>
<dbReference type="InterPro" id="IPR036974">
    <property type="entry name" value="PUA_sf"/>
</dbReference>
<dbReference type="SUPFAM" id="SSF52141">
    <property type="entry name" value="Uracil-DNA glycosylase-like"/>
    <property type="match status" value="1"/>
</dbReference>
<protein>
    <submittedName>
        <fullName evidence="4">Putative tRNA-ribosyltransferase</fullName>
        <ecNumber evidence="4">2.4.2.-</ecNumber>
    </submittedName>
</protein>
<dbReference type="SUPFAM" id="SSF88697">
    <property type="entry name" value="PUA domain-like"/>
    <property type="match status" value="1"/>
</dbReference>
<organism evidence="4 5">
    <name type="scientific">Methanobrevibacter arboriphilus JCM 13429 = DSM 1125</name>
    <dbReference type="NCBI Taxonomy" id="1300164"/>
    <lineage>
        <taxon>Archaea</taxon>
        <taxon>Methanobacteriati</taxon>
        <taxon>Methanobacteriota</taxon>
        <taxon>Methanomada group</taxon>
        <taxon>Methanobacteria</taxon>
        <taxon>Methanobacteriales</taxon>
        <taxon>Methanobacteriaceae</taxon>
        <taxon>Methanobrevibacter</taxon>
    </lineage>
</organism>
<dbReference type="EC" id="2.4.2.-" evidence="4"/>
<dbReference type="Gene3D" id="3.10.450.90">
    <property type="entry name" value="ArcTGT, C2 domain"/>
    <property type="match status" value="1"/>
</dbReference>
<dbReference type="CDD" id="cd21149">
    <property type="entry name" value="PUA_archaeosine_TGT"/>
    <property type="match status" value="1"/>
</dbReference>
<dbReference type="GO" id="GO:0003723">
    <property type="term" value="F:RNA binding"/>
    <property type="evidence" value="ECO:0007669"/>
    <property type="project" value="InterPro"/>
</dbReference>
<dbReference type="Pfam" id="PF01472">
    <property type="entry name" value="PUA"/>
    <property type="match status" value="1"/>
</dbReference>
<dbReference type="EMBL" id="JXMW01000001">
    <property type="protein sequence ID" value="OQD59706.1"/>
    <property type="molecule type" value="Genomic_DNA"/>
</dbReference>
<dbReference type="NCBIfam" id="TIGR00451">
    <property type="entry name" value="unchar_dom_2"/>
    <property type="match status" value="1"/>
</dbReference>
<dbReference type="Gene3D" id="3.40.50.10630">
    <property type="entry name" value="Uracil-DNA glycosylase-like"/>
    <property type="match status" value="1"/>
</dbReference>
<dbReference type="InterPro" id="IPR036895">
    <property type="entry name" value="Uracil-DNA_glycosylase-like_sf"/>
</dbReference>
<comment type="similarity">
    <text evidence="1">Belongs to the archaeosine synthase type 1 family.</text>
</comment>
<gene>
    <name evidence="4" type="ORF">MBBAR_1c01030</name>
</gene>
<dbReference type="Gene3D" id="2.30.130.10">
    <property type="entry name" value="PUA domain"/>
    <property type="match status" value="1"/>
</dbReference>
<dbReference type="OrthoDB" id="115061at2157"/>
<evidence type="ECO:0000256" key="2">
    <source>
        <dbReference type="ARBA" id="ARBA00022694"/>
    </source>
</evidence>